<feature type="transmembrane region" description="Helical" evidence="6">
    <location>
        <begin position="58"/>
        <end position="81"/>
    </location>
</feature>
<dbReference type="PANTHER" id="PTHR47089">
    <property type="entry name" value="ABC TRANSPORTER, PERMEASE PROTEIN"/>
    <property type="match status" value="1"/>
</dbReference>
<keyword evidence="4 6" id="KW-1133">Transmembrane helix</keyword>
<evidence type="ECO:0000256" key="6">
    <source>
        <dbReference type="SAM" id="Phobius"/>
    </source>
</evidence>
<accession>A0A4R3MFZ6</accession>
<dbReference type="GO" id="GO:0022857">
    <property type="term" value="F:transmembrane transporter activity"/>
    <property type="evidence" value="ECO:0007669"/>
    <property type="project" value="InterPro"/>
</dbReference>
<reference evidence="7 8" key="1">
    <citation type="submission" date="2019-03" db="EMBL/GenBank/DDBJ databases">
        <title>Genomic Encyclopedia of Type Strains, Phase IV (KMG-IV): sequencing the most valuable type-strain genomes for metagenomic binning, comparative biology and taxonomic classification.</title>
        <authorList>
            <person name="Goeker M."/>
        </authorList>
    </citation>
    <scope>NUCLEOTIDE SEQUENCE [LARGE SCALE GENOMIC DNA]</scope>
    <source>
        <strain evidence="7 8">DSM 19345</strain>
    </source>
</reference>
<dbReference type="OrthoDB" id="9809785at2"/>
<keyword evidence="8" id="KW-1185">Reference proteome</keyword>
<feature type="transmembrane region" description="Helical" evidence="6">
    <location>
        <begin position="198"/>
        <end position="216"/>
    </location>
</feature>
<evidence type="ECO:0000313" key="7">
    <source>
        <dbReference type="EMBL" id="TCT12511.1"/>
    </source>
</evidence>
<evidence type="ECO:0000313" key="8">
    <source>
        <dbReference type="Proteomes" id="UP000295678"/>
    </source>
</evidence>
<dbReference type="GO" id="GO:0005886">
    <property type="term" value="C:plasma membrane"/>
    <property type="evidence" value="ECO:0007669"/>
    <property type="project" value="UniProtKB-SubCell"/>
</dbReference>
<evidence type="ECO:0000256" key="3">
    <source>
        <dbReference type="ARBA" id="ARBA00022692"/>
    </source>
</evidence>
<comment type="caution">
    <text evidence="7">The sequence shown here is derived from an EMBL/GenBank/DDBJ whole genome shotgun (WGS) entry which is preliminary data.</text>
</comment>
<dbReference type="EMBL" id="SMAK01000002">
    <property type="protein sequence ID" value="TCT12511.1"/>
    <property type="molecule type" value="Genomic_DNA"/>
</dbReference>
<evidence type="ECO:0000256" key="1">
    <source>
        <dbReference type="ARBA" id="ARBA00004651"/>
    </source>
</evidence>
<dbReference type="InterPro" id="IPR001851">
    <property type="entry name" value="ABC_transp_permease"/>
</dbReference>
<keyword evidence="2" id="KW-1003">Cell membrane</keyword>
<name>A0A4R3MFZ6_9HYPH</name>
<dbReference type="CDD" id="cd06580">
    <property type="entry name" value="TM_PBP1_transp_TpRbsC_like"/>
    <property type="match status" value="1"/>
</dbReference>
<feature type="transmembrane region" description="Helical" evidence="6">
    <location>
        <begin position="150"/>
        <end position="169"/>
    </location>
</feature>
<dbReference type="AlphaFoldDB" id="A0A4R3MFZ6"/>
<proteinExistence type="predicted"/>
<evidence type="ECO:0000256" key="4">
    <source>
        <dbReference type="ARBA" id="ARBA00022989"/>
    </source>
</evidence>
<feature type="transmembrane region" description="Helical" evidence="6">
    <location>
        <begin position="298"/>
        <end position="319"/>
    </location>
</feature>
<feature type="transmembrane region" description="Helical" evidence="6">
    <location>
        <begin position="116"/>
        <end position="138"/>
    </location>
</feature>
<feature type="transmembrane region" description="Helical" evidence="6">
    <location>
        <begin position="16"/>
        <end position="38"/>
    </location>
</feature>
<sequence length="360" mass="38327">MRLELERRPAPSRQMALLSPVIAIALTVLAGAILFTLAGKDPVQGLYIYFLSPFTSAYSAQELLVKASPLIMIALGLSLCFQANVWNIGAEGQYTLGAIFGTWVALRLGGWDSPLLLVTMLAAGILGGLLWAAIPALLKTVFRANEILTSRMLTYVALLLLDYLVRGPWRDPAGFNFPETALFSRAASLPGLTSDGRLHLGVVFAFLLAGAMALLLPTTLKGFEIRTFGQAPKAARFAGFGTRSLVLFVFLTSGAMAGLAGIAEVSGTIGQLLPTISPGYGFTAIIVAFLGRLNPIGIVLAAIVMSVSYIGGETAQIRLDLPTDVAMVFQGILLFFLLACDTFILYRLRVRAPAASGGRR</sequence>
<gene>
    <name evidence="7" type="ORF">EDC22_102196</name>
</gene>
<evidence type="ECO:0000256" key="5">
    <source>
        <dbReference type="ARBA" id="ARBA00023136"/>
    </source>
</evidence>
<comment type="subcellular location">
    <subcellularLocation>
        <location evidence="1">Cell membrane</location>
        <topology evidence="1">Multi-pass membrane protein</topology>
    </subcellularLocation>
</comment>
<dbReference type="PANTHER" id="PTHR47089:SF1">
    <property type="entry name" value="GUANOSINE ABC TRANSPORTER PERMEASE PROTEIN NUPP"/>
    <property type="match status" value="1"/>
</dbReference>
<dbReference type="Proteomes" id="UP000295678">
    <property type="component" value="Unassembled WGS sequence"/>
</dbReference>
<protein>
    <submittedName>
        <fullName evidence="7">Nucleoside ABC transporter membrane protein</fullName>
    </submittedName>
</protein>
<feature type="transmembrane region" description="Helical" evidence="6">
    <location>
        <begin position="325"/>
        <end position="346"/>
    </location>
</feature>
<feature type="transmembrane region" description="Helical" evidence="6">
    <location>
        <begin position="237"/>
        <end position="263"/>
    </location>
</feature>
<evidence type="ECO:0000256" key="2">
    <source>
        <dbReference type="ARBA" id="ARBA00022475"/>
    </source>
</evidence>
<dbReference type="Pfam" id="PF02653">
    <property type="entry name" value="BPD_transp_2"/>
    <property type="match status" value="1"/>
</dbReference>
<feature type="transmembrane region" description="Helical" evidence="6">
    <location>
        <begin position="93"/>
        <end position="110"/>
    </location>
</feature>
<keyword evidence="3 6" id="KW-0812">Transmembrane</keyword>
<feature type="transmembrane region" description="Helical" evidence="6">
    <location>
        <begin position="269"/>
        <end position="291"/>
    </location>
</feature>
<dbReference type="RefSeq" id="WP_132805286.1">
    <property type="nucleotide sequence ID" value="NZ_SMAK01000002.1"/>
</dbReference>
<organism evidence="7 8">
    <name type="scientific">Tepidamorphus gemmatus</name>
    <dbReference type="NCBI Taxonomy" id="747076"/>
    <lineage>
        <taxon>Bacteria</taxon>
        <taxon>Pseudomonadati</taxon>
        <taxon>Pseudomonadota</taxon>
        <taxon>Alphaproteobacteria</taxon>
        <taxon>Hyphomicrobiales</taxon>
        <taxon>Tepidamorphaceae</taxon>
        <taxon>Tepidamorphus</taxon>
    </lineage>
</organism>
<keyword evidence="5 6" id="KW-0472">Membrane</keyword>